<keyword evidence="3" id="KW-1015">Disulfide bond</keyword>
<keyword evidence="8" id="KW-0732">Signal</keyword>
<dbReference type="InterPro" id="IPR008264">
    <property type="entry name" value="Beta_glucanase"/>
</dbReference>
<dbReference type="GO" id="GO:0004553">
    <property type="term" value="F:hydrolase activity, hydrolyzing O-glycosyl compounds"/>
    <property type="evidence" value="ECO:0007669"/>
    <property type="project" value="InterPro"/>
</dbReference>
<feature type="domain" description="GH16" evidence="9">
    <location>
        <begin position="1"/>
        <end position="218"/>
    </location>
</feature>
<organism evidence="10 11">
    <name type="scientific">Artemisia annua</name>
    <name type="common">Sweet wormwood</name>
    <dbReference type="NCBI Taxonomy" id="35608"/>
    <lineage>
        <taxon>Eukaryota</taxon>
        <taxon>Viridiplantae</taxon>
        <taxon>Streptophyta</taxon>
        <taxon>Embryophyta</taxon>
        <taxon>Tracheophyta</taxon>
        <taxon>Spermatophyta</taxon>
        <taxon>Magnoliopsida</taxon>
        <taxon>eudicotyledons</taxon>
        <taxon>Gunneridae</taxon>
        <taxon>Pentapetalae</taxon>
        <taxon>asterids</taxon>
        <taxon>campanulids</taxon>
        <taxon>Asterales</taxon>
        <taxon>Asteraceae</taxon>
        <taxon>Asteroideae</taxon>
        <taxon>Anthemideae</taxon>
        <taxon>Artemisiinae</taxon>
        <taxon>Artemisia</taxon>
    </lineage>
</organism>
<dbReference type="InterPro" id="IPR016455">
    <property type="entry name" value="XTH"/>
</dbReference>
<keyword evidence="4" id="KW-0325">Glycoprotein</keyword>
<dbReference type="STRING" id="35608.A0A2U1KP72"/>
<dbReference type="Gene3D" id="2.60.120.200">
    <property type="match status" value="1"/>
</dbReference>
<dbReference type="InterPro" id="IPR010713">
    <property type="entry name" value="XET_C"/>
</dbReference>
<feature type="signal peptide" evidence="8">
    <location>
        <begin position="1"/>
        <end position="27"/>
    </location>
</feature>
<keyword evidence="8" id="KW-0134">Cell wall</keyword>
<keyword evidence="11" id="KW-1185">Reference proteome</keyword>
<dbReference type="EMBL" id="PKPP01015508">
    <property type="protein sequence ID" value="PWA38566.1"/>
    <property type="molecule type" value="Genomic_DNA"/>
</dbReference>
<evidence type="ECO:0000256" key="2">
    <source>
        <dbReference type="ARBA" id="ARBA00022801"/>
    </source>
</evidence>
<evidence type="ECO:0000256" key="4">
    <source>
        <dbReference type="ARBA" id="ARBA00023180"/>
    </source>
</evidence>
<feature type="chain" id="PRO_5015376860" description="Xyloglucan endotransglucosylase/hydrolase" evidence="8">
    <location>
        <begin position="28"/>
        <end position="291"/>
    </location>
</feature>
<dbReference type="OrthoDB" id="4781at2759"/>
<evidence type="ECO:0000256" key="7">
    <source>
        <dbReference type="PIRSR" id="PIRSR005604-2"/>
    </source>
</evidence>
<dbReference type="Pfam" id="PF06955">
    <property type="entry name" value="XET_C"/>
    <property type="match status" value="1"/>
</dbReference>
<comment type="PTM">
    <text evidence="8">Contains at least one intrachain disulfide bond essential for its enzymatic activity.</text>
</comment>
<evidence type="ECO:0000313" key="10">
    <source>
        <dbReference type="EMBL" id="PWA38566.1"/>
    </source>
</evidence>
<keyword evidence="8" id="KW-0052">Apoplast</keyword>
<comment type="function">
    <text evidence="8">Catalyzes xyloglucan endohydrolysis (XEH) and/or endotransglycosylation (XET). Cleaves and religates xyloglucan polymers, an essential constituent of the primary cell wall, and thereby participates in cell wall construction of growing tissues.</text>
</comment>
<keyword evidence="2 8" id="KW-0378">Hydrolase</keyword>
<dbReference type="InterPro" id="IPR044791">
    <property type="entry name" value="Beta-glucanase/XTH"/>
</dbReference>
<gene>
    <name evidence="10" type="ORF">CTI12_AA580120</name>
</gene>
<keyword evidence="8" id="KW-0964">Secreted</keyword>
<dbReference type="GO" id="GO:0016762">
    <property type="term" value="F:xyloglucan:xyloglucosyl transferase activity"/>
    <property type="evidence" value="ECO:0007669"/>
    <property type="project" value="UniProtKB-EC"/>
</dbReference>
<evidence type="ECO:0000256" key="5">
    <source>
        <dbReference type="ARBA" id="ARBA00023295"/>
    </source>
</evidence>
<dbReference type="Pfam" id="PF00722">
    <property type="entry name" value="Glyco_hydro_16"/>
    <property type="match status" value="1"/>
</dbReference>
<sequence length="291" mass="33586">MSTPSNSTTMLYLVPLIIMSCMRFVLAANFHRDFDILWGNGRGSILSNGKIVRLSLDEYSGSGIQTKCPYFFLRIDMQIKLIPGNSAGTVTAFYLASEGDKRDEIDIEFLGNLTDEPYTVHTNIFTKGNGSREQQFHLWFDPTRNFHTYTITWNPFMIVMYVEGTPIRVFKNMESNGVPYLKDMPMRVYLSLWDGDQWATRGGTVKTNWSESPFKAWFRNYKVRGCVWMNGESSCSSGSSNTVKHDWYNLKELDSSSKEMLKLVQHKHMFYSYCNDSSRFPHGFPLECDEK</sequence>
<evidence type="ECO:0000256" key="6">
    <source>
        <dbReference type="PIRSR" id="PIRSR005604-1"/>
    </source>
</evidence>
<feature type="active site" description="Proton donor" evidence="6">
    <location>
        <position position="108"/>
    </location>
</feature>
<comment type="caution">
    <text evidence="10">The sequence shown here is derived from an EMBL/GenBank/DDBJ whole genome shotgun (WGS) entry which is preliminary data.</text>
</comment>
<comment type="subcellular location">
    <subcellularLocation>
        <location evidence="8">Secreted</location>
        <location evidence="8">Cell wall</location>
    </subcellularLocation>
    <subcellularLocation>
        <location evidence="8">Secreted</location>
        <location evidence="8">Extracellular space</location>
        <location evidence="8">Apoplast</location>
    </subcellularLocation>
</comment>
<keyword evidence="5 8" id="KW-0326">Glycosidase</keyword>
<feature type="active site" description="Nucleophile" evidence="6">
    <location>
        <position position="104"/>
    </location>
</feature>
<dbReference type="PROSITE" id="PS51762">
    <property type="entry name" value="GH16_2"/>
    <property type="match status" value="1"/>
</dbReference>
<dbReference type="PRINTS" id="PR00737">
    <property type="entry name" value="GLHYDRLASE16"/>
</dbReference>
<proteinExistence type="inferred from homology"/>
<evidence type="ECO:0000256" key="1">
    <source>
        <dbReference type="ARBA" id="ARBA00022679"/>
    </source>
</evidence>
<feature type="glycosylation site" description="N-linked (GlcNAc...) asparagine" evidence="7">
    <location>
        <position position="112"/>
    </location>
</feature>
<keyword evidence="8" id="KW-0961">Cell wall biogenesis/degradation</keyword>
<accession>A0A2U1KP72</accession>
<evidence type="ECO:0000256" key="8">
    <source>
        <dbReference type="RuleBase" id="RU361120"/>
    </source>
</evidence>
<dbReference type="AlphaFoldDB" id="A0A2U1KP72"/>
<dbReference type="PROSITE" id="PS01034">
    <property type="entry name" value="GH16_1"/>
    <property type="match status" value="1"/>
</dbReference>
<dbReference type="PANTHER" id="PTHR31062">
    <property type="entry name" value="XYLOGLUCAN ENDOTRANSGLUCOSYLASE/HYDROLASE PROTEIN 8-RELATED"/>
    <property type="match status" value="1"/>
</dbReference>
<keyword evidence="1 8" id="KW-0808">Transferase</keyword>
<reference evidence="10 11" key="1">
    <citation type="journal article" date="2018" name="Mol. Plant">
        <title>The genome of Artemisia annua provides insight into the evolution of Asteraceae family and artemisinin biosynthesis.</title>
        <authorList>
            <person name="Shen Q."/>
            <person name="Zhang L."/>
            <person name="Liao Z."/>
            <person name="Wang S."/>
            <person name="Yan T."/>
            <person name="Shi P."/>
            <person name="Liu M."/>
            <person name="Fu X."/>
            <person name="Pan Q."/>
            <person name="Wang Y."/>
            <person name="Lv Z."/>
            <person name="Lu X."/>
            <person name="Zhang F."/>
            <person name="Jiang W."/>
            <person name="Ma Y."/>
            <person name="Chen M."/>
            <person name="Hao X."/>
            <person name="Li L."/>
            <person name="Tang Y."/>
            <person name="Lv G."/>
            <person name="Zhou Y."/>
            <person name="Sun X."/>
            <person name="Brodelius P.E."/>
            <person name="Rose J.K.C."/>
            <person name="Tang K."/>
        </authorList>
    </citation>
    <scope>NUCLEOTIDE SEQUENCE [LARGE SCALE GENOMIC DNA]</scope>
    <source>
        <strain evidence="11">cv. Huhao1</strain>
        <tissue evidence="10">Leaf</tissue>
    </source>
</reference>
<comment type="similarity">
    <text evidence="8">Belongs to the glycosyl hydrolase 16 family.</text>
</comment>
<dbReference type="EC" id="2.4.1.207" evidence="8"/>
<dbReference type="FunFam" id="2.60.120.200:FF:000025">
    <property type="entry name" value="Xyloglucan endotransglucosylase/hydrolase"/>
    <property type="match status" value="1"/>
</dbReference>
<dbReference type="SUPFAM" id="SSF49899">
    <property type="entry name" value="Concanavalin A-like lectins/glucanases"/>
    <property type="match status" value="1"/>
</dbReference>
<dbReference type="PIRSF" id="PIRSF005604">
    <property type="entry name" value="XET"/>
    <property type="match status" value="1"/>
</dbReference>
<protein>
    <recommendedName>
        <fullName evidence="8">Xyloglucan endotransglucosylase/hydrolase</fullName>
        <ecNumber evidence="8">2.4.1.207</ecNumber>
    </recommendedName>
</protein>
<dbReference type="GO" id="GO:0042546">
    <property type="term" value="P:cell wall biogenesis"/>
    <property type="evidence" value="ECO:0007669"/>
    <property type="project" value="InterPro"/>
</dbReference>
<dbReference type="InterPro" id="IPR008263">
    <property type="entry name" value="GH16_AS"/>
</dbReference>
<dbReference type="InterPro" id="IPR000757">
    <property type="entry name" value="Beta-glucanase-like"/>
</dbReference>
<evidence type="ECO:0000259" key="9">
    <source>
        <dbReference type="PROSITE" id="PS51762"/>
    </source>
</evidence>
<dbReference type="CDD" id="cd02176">
    <property type="entry name" value="GH16_XET"/>
    <property type="match status" value="1"/>
</dbReference>
<name>A0A2U1KP72_ARTAN</name>
<dbReference type="GO" id="GO:0010411">
    <property type="term" value="P:xyloglucan metabolic process"/>
    <property type="evidence" value="ECO:0007669"/>
    <property type="project" value="InterPro"/>
</dbReference>
<dbReference type="GO" id="GO:0048046">
    <property type="term" value="C:apoplast"/>
    <property type="evidence" value="ECO:0007669"/>
    <property type="project" value="UniProtKB-SubCell"/>
</dbReference>
<dbReference type="InterPro" id="IPR013320">
    <property type="entry name" value="ConA-like_dom_sf"/>
</dbReference>
<evidence type="ECO:0000313" key="11">
    <source>
        <dbReference type="Proteomes" id="UP000245207"/>
    </source>
</evidence>
<dbReference type="Proteomes" id="UP000245207">
    <property type="component" value="Unassembled WGS sequence"/>
</dbReference>
<evidence type="ECO:0000256" key="3">
    <source>
        <dbReference type="ARBA" id="ARBA00023157"/>
    </source>
</evidence>
<dbReference type="GO" id="GO:0071555">
    <property type="term" value="P:cell wall organization"/>
    <property type="evidence" value="ECO:0007669"/>
    <property type="project" value="UniProtKB-KW"/>
</dbReference>